<evidence type="ECO:0000313" key="6">
    <source>
        <dbReference type="EMBL" id="ERJ06769.1"/>
    </source>
</evidence>
<dbReference type="Gene3D" id="1.10.8.60">
    <property type="match status" value="1"/>
</dbReference>
<dbReference type="AlphaFoldDB" id="F7PNS2"/>
<keyword evidence="5" id="KW-0131">Cell cycle</keyword>
<keyword evidence="8" id="KW-1185">Reference proteome</keyword>
<feature type="domain" description="Orc1-like AAA ATPase" evidence="4">
    <location>
        <begin position="35"/>
        <end position="182"/>
    </location>
</feature>
<evidence type="ECO:0000313" key="7">
    <source>
        <dbReference type="Proteomes" id="UP000003861"/>
    </source>
</evidence>
<dbReference type="STRING" id="1033806.HTIA_1565"/>
<dbReference type="Gene3D" id="3.40.50.300">
    <property type="entry name" value="P-loop containing nucleotide triphosphate hydrolases"/>
    <property type="match status" value="1"/>
</dbReference>
<dbReference type="InterPro" id="IPR027417">
    <property type="entry name" value="P-loop_NTPase"/>
</dbReference>
<evidence type="ECO:0000313" key="8">
    <source>
        <dbReference type="Proteomes" id="UP000015381"/>
    </source>
</evidence>
<organism evidence="6 7">
    <name type="scientific">Halorhabdus tiamatea SARL4B</name>
    <dbReference type="NCBI Taxonomy" id="1033806"/>
    <lineage>
        <taxon>Archaea</taxon>
        <taxon>Methanobacteriati</taxon>
        <taxon>Methanobacteriota</taxon>
        <taxon>Stenosarchaea group</taxon>
        <taxon>Halobacteria</taxon>
        <taxon>Halobacteriales</taxon>
        <taxon>Haloarculaceae</taxon>
        <taxon>Halorhabdus</taxon>
    </lineage>
</organism>
<keyword evidence="3" id="KW-0067">ATP-binding</keyword>
<keyword evidence="1" id="KW-0235">DNA replication</keyword>
<dbReference type="RefSeq" id="WP_008527686.1">
    <property type="nucleotide sequence ID" value="NC_021921.1"/>
</dbReference>
<dbReference type="InterPro" id="IPR050311">
    <property type="entry name" value="ORC1/CDC6"/>
</dbReference>
<dbReference type="eggNOG" id="arCOG00468">
    <property type="taxonomic scope" value="Archaea"/>
</dbReference>
<dbReference type="Proteomes" id="UP000015381">
    <property type="component" value="Chromosome I"/>
</dbReference>
<dbReference type="PANTHER" id="PTHR10763:SF22">
    <property type="entry name" value="ORC1-TYPE DNA REPLICATION PROTEIN"/>
    <property type="match status" value="1"/>
</dbReference>
<accession>F7PNS2</accession>
<dbReference type="Proteomes" id="UP000003861">
    <property type="component" value="Unassembled WGS sequence"/>
</dbReference>
<evidence type="ECO:0000259" key="4">
    <source>
        <dbReference type="Pfam" id="PF13191"/>
    </source>
</evidence>
<keyword evidence="5" id="KW-0132">Cell division</keyword>
<keyword evidence="2" id="KW-0547">Nucleotide-binding</keyword>
<gene>
    <name evidence="6" type="primary">cdc6j</name>
    <name evidence="6" type="ORF">HLRTI_001185</name>
    <name evidence="5" type="ORF">HTIA_1565</name>
</gene>
<dbReference type="PATRIC" id="fig|1033806.12.peg.1553"/>
<dbReference type="PANTHER" id="PTHR10763">
    <property type="entry name" value="CELL DIVISION CONTROL PROTEIN 6-RELATED"/>
    <property type="match status" value="1"/>
</dbReference>
<sequence>MDIDTRIRRRRRRGASQALVLDYDRLNPAAHVAEPIGRGPIVERVLDHLDPAFDGSLPSDVYVWGPPGSGKSAVLTAVFSRLETPATQPQTAIQTTTRAQSVELPQFVYVNGREVDSEFQLYRRVLDGLTDADAPTRGISTDELTSRLRSALAEPVGTVIAVDHAEEFEFSPAAVRSSLEALDGTLSTVLVGRTPPSDVDEVGDVAEIEIPGYGQQVLIDVLMTRGSSGLAQDALAYDQTRRIAAWAGGNAHDALAALFSAAVIADDDGVQEIRDDDVAAGIDAVPRDGTSLGVVLALPSNRQRVLRAFLELDDDRRSSVTTTTEAIADSKWVDLSVGTVKRILYELADAGVFDRVTAEQTTGHGRPPSRLEPQFPTLVFRELYDIQSAS</sequence>
<reference evidence="6 7" key="1">
    <citation type="journal article" date="2011" name="J. Bacteriol.">
        <title>Genome sequence of Halorhabdus tiamatea, the first archaeon isolated from a deep-sea anoxic brine lake.</title>
        <authorList>
            <person name="Antunes A."/>
            <person name="Alam I."/>
            <person name="Bajic V.B."/>
            <person name="Stingl U."/>
        </authorList>
    </citation>
    <scope>NUCLEOTIDE SEQUENCE [LARGE SCALE GENOMIC DNA]</scope>
    <source>
        <strain evidence="6 7">SARL4B</strain>
    </source>
</reference>
<reference evidence="5 8" key="3">
    <citation type="journal article" date="2014" name="Environ. Microbiol.">
        <title>Halorhabdus tiamatea: proteogenomics and glycosidase activity measurements identify the first cultivated euryarchaeon from a deep-sea anoxic brine lake as potential polysaccharide degrader.</title>
        <authorList>
            <person name="Werner J."/>
            <person name="Ferrer M."/>
            <person name="Michel G."/>
            <person name="Mann A.J."/>
            <person name="Huang S."/>
            <person name="Juarez S."/>
            <person name="Ciordia S."/>
            <person name="Albar J.P."/>
            <person name="Alcaide M."/>
            <person name="La Cono V."/>
            <person name="Yakimov M.M."/>
            <person name="Antunes A."/>
            <person name="Taborda M."/>
            <person name="Da Costa M.S."/>
            <person name="Amann R.I."/>
            <person name="Gloeckner F.O."/>
            <person name="Golyshina O.V."/>
            <person name="Golyshin P.N."/>
            <person name="Teeling H."/>
        </authorList>
    </citation>
    <scope>NUCLEOTIDE SEQUENCE [LARGE SCALE GENOMIC DNA]</scope>
    <source>
        <strain evidence="8">SARL4B</strain>
        <strain evidence="5">Type strain: SARL4B</strain>
    </source>
</reference>
<dbReference type="SUPFAM" id="SSF52540">
    <property type="entry name" value="P-loop containing nucleoside triphosphate hydrolases"/>
    <property type="match status" value="1"/>
</dbReference>
<proteinExistence type="predicted"/>
<dbReference type="Pfam" id="PF13191">
    <property type="entry name" value="AAA_16"/>
    <property type="match status" value="1"/>
</dbReference>
<dbReference type="GO" id="GO:0005524">
    <property type="term" value="F:ATP binding"/>
    <property type="evidence" value="ECO:0007669"/>
    <property type="project" value="UniProtKB-KW"/>
</dbReference>
<evidence type="ECO:0000256" key="1">
    <source>
        <dbReference type="ARBA" id="ARBA00022705"/>
    </source>
</evidence>
<dbReference type="KEGG" id="hti:HTIA_1565"/>
<evidence type="ECO:0000256" key="3">
    <source>
        <dbReference type="ARBA" id="ARBA00022840"/>
    </source>
</evidence>
<dbReference type="GO" id="GO:0006260">
    <property type="term" value="P:DNA replication"/>
    <property type="evidence" value="ECO:0007669"/>
    <property type="project" value="UniProtKB-KW"/>
</dbReference>
<evidence type="ECO:0000256" key="2">
    <source>
        <dbReference type="ARBA" id="ARBA00022741"/>
    </source>
</evidence>
<dbReference type="InterPro" id="IPR041664">
    <property type="entry name" value="AAA_16"/>
</dbReference>
<dbReference type="OrthoDB" id="213998at2157"/>
<dbReference type="EMBL" id="HF571520">
    <property type="protein sequence ID" value="CCQ33692.1"/>
    <property type="molecule type" value="Genomic_DNA"/>
</dbReference>
<reference evidence="6 7" key="2">
    <citation type="journal article" date="2013" name="PLoS ONE">
        <title>INDIGO - INtegrated Data Warehouse of MIcrobial GenOmes with Examples from the Red Sea Extremophiles.</title>
        <authorList>
            <person name="Alam I."/>
            <person name="Antunes A."/>
            <person name="Kamau A.A."/>
            <person name="Ba Alawi W."/>
            <person name="Kalkatawi M."/>
            <person name="Stingl U."/>
            <person name="Bajic V.B."/>
        </authorList>
    </citation>
    <scope>NUCLEOTIDE SEQUENCE [LARGE SCALE GENOMIC DNA]</scope>
    <source>
        <strain evidence="6 7">SARL4B</strain>
    </source>
</reference>
<dbReference type="HOGENOM" id="CLU_059498_0_0_2"/>
<name>F7PNS2_9EURY</name>
<dbReference type="GeneID" id="23799885"/>
<dbReference type="EMBL" id="AFNT02000010">
    <property type="protein sequence ID" value="ERJ06769.1"/>
    <property type="molecule type" value="Genomic_DNA"/>
</dbReference>
<evidence type="ECO:0000313" key="5">
    <source>
        <dbReference type="EMBL" id="CCQ33692.1"/>
    </source>
</evidence>
<protein>
    <submittedName>
        <fullName evidence="6">CDC6 protein</fullName>
    </submittedName>
    <submittedName>
        <fullName evidence="5">Cell division control protein 6-like protein</fullName>
    </submittedName>
</protein>
<dbReference type="GO" id="GO:0051301">
    <property type="term" value="P:cell division"/>
    <property type="evidence" value="ECO:0007669"/>
    <property type="project" value="UniProtKB-KW"/>
</dbReference>